<evidence type="ECO:0000256" key="1">
    <source>
        <dbReference type="SAM" id="MobiDB-lite"/>
    </source>
</evidence>
<feature type="compositionally biased region" description="Polar residues" evidence="1">
    <location>
        <begin position="339"/>
        <end position="349"/>
    </location>
</feature>
<dbReference type="InterPro" id="IPR006594">
    <property type="entry name" value="LisH"/>
</dbReference>
<dbReference type="WBParaSite" id="PTRK_0001386100.2">
    <property type="protein sequence ID" value="PTRK_0001386100.2"/>
    <property type="gene ID" value="PTRK_0001386100"/>
</dbReference>
<name>A0A0N4ZYJ4_PARTI</name>
<protein>
    <submittedName>
        <fullName evidence="3">LisH domain-containing protein</fullName>
    </submittedName>
</protein>
<evidence type="ECO:0000313" key="3">
    <source>
        <dbReference type="WBParaSite" id="PTRK_0001386100.2"/>
    </source>
</evidence>
<reference evidence="3" key="1">
    <citation type="submission" date="2017-02" db="UniProtKB">
        <authorList>
            <consortium name="WormBaseParasite"/>
        </authorList>
    </citation>
    <scope>IDENTIFICATION</scope>
</reference>
<feature type="region of interest" description="Disordered" evidence="1">
    <location>
        <begin position="206"/>
        <end position="236"/>
    </location>
</feature>
<organism evidence="2 3">
    <name type="scientific">Parastrongyloides trichosuri</name>
    <name type="common">Possum-specific nematode worm</name>
    <dbReference type="NCBI Taxonomy" id="131310"/>
    <lineage>
        <taxon>Eukaryota</taxon>
        <taxon>Metazoa</taxon>
        <taxon>Ecdysozoa</taxon>
        <taxon>Nematoda</taxon>
        <taxon>Chromadorea</taxon>
        <taxon>Rhabditida</taxon>
        <taxon>Tylenchina</taxon>
        <taxon>Panagrolaimomorpha</taxon>
        <taxon>Strongyloidoidea</taxon>
        <taxon>Strongyloididae</taxon>
        <taxon>Parastrongyloides</taxon>
    </lineage>
</organism>
<feature type="compositionally biased region" description="Low complexity" evidence="1">
    <location>
        <begin position="314"/>
        <end position="329"/>
    </location>
</feature>
<feature type="compositionally biased region" description="Polar residues" evidence="1">
    <location>
        <begin position="226"/>
        <end position="236"/>
    </location>
</feature>
<dbReference type="Proteomes" id="UP000038045">
    <property type="component" value="Unplaced"/>
</dbReference>
<proteinExistence type="predicted"/>
<dbReference type="PROSITE" id="PS50896">
    <property type="entry name" value="LISH"/>
    <property type="match status" value="1"/>
</dbReference>
<evidence type="ECO:0000313" key="2">
    <source>
        <dbReference type="Proteomes" id="UP000038045"/>
    </source>
</evidence>
<dbReference type="AlphaFoldDB" id="A0A0N4ZYJ4"/>
<keyword evidence="2" id="KW-1185">Reference proteome</keyword>
<sequence length="599" mass="66747">MVDRRNYDKLVKIEAETLFENFLIKYNYTNTLNAFKEESKILSARSRDSEIVRKFSYDQLEDIIKNTALLENTDKIYLYHTCRSFIDSLCDSARNLKTFLQQNSVLSLSRINSTGNDSPVSLTQPLGSADNNEGAFRYLNQPAIYNGTQGNNNFIKYEHQFGANNFSPSIQCSQNVIYPNSTTFPAYSNGPNNYYNYHQNNRIHSHYGNESSYVGRSDSAGERSDNSIGRSIGHNGNMNGYSSNFLPNGSSTPRTGVNGYGECTSNQESYLTSQRYSTPVQRYHINGPSEYSNNKSYIFQDNTQVNNGTFAPDSMSSSGSIQSQVNGVSYVESKEKSNVKQPRGSNSASKGVKQRKAKNPKDVTTKSTTAAKRRNNSNDVDEATKVPKLDNNVDQGVLNFQTPLNFSHFGKAAKDVDLEKEPYLAKSYSSNISNDSRNVGLSNVQNIVGKIDQYKQFNENCNKGNKNAYKLMNNKSSSCSVITGPILKKSGSKNSTAKLDDTYESTTQYTSFKEKPLTESTIMNCDNGDSNMVSHDSCNDVTNYFADINTGGSDVQDLAQELILDGESDFVFGMDTSILTDPGRTFDLFDEIGYNKDEF</sequence>
<accession>A0A0N4ZYJ4</accession>
<feature type="region of interest" description="Disordered" evidence="1">
    <location>
        <begin position="308"/>
        <end position="384"/>
    </location>
</feature>